<dbReference type="OrthoDB" id="9806127at2"/>
<comment type="subcellular location">
    <subcellularLocation>
        <location evidence="1">Cell membrane</location>
        <topology evidence="1">Multi-pass membrane protein</topology>
    </subcellularLocation>
</comment>
<dbReference type="KEGG" id="strr:EKD16_10745"/>
<dbReference type="InterPro" id="IPR036640">
    <property type="entry name" value="ABC1_TM_sf"/>
</dbReference>
<comment type="similarity">
    <text evidence="9">Belongs to the ABC transporter superfamily. Lipid exporter (TC 3.A.1.106) family.</text>
</comment>
<keyword evidence="14" id="KW-0378">Hydrolase</keyword>
<proteinExistence type="inferred from homology"/>
<evidence type="ECO:0000256" key="11">
    <source>
        <dbReference type="SAM" id="Phobius"/>
    </source>
</evidence>
<dbReference type="PANTHER" id="PTHR24221">
    <property type="entry name" value="ATP-BINDING CASSETTE SUB-FAMILY B"/>
    <property type="match status" value="1"/>
</dbReference>
<feature type="transmembrane region" description="Helical" evidence="11">
    <location>
        <begin position="76"/>
        <end position="97"/>
    </location>
</feature>
<accession>A0A4P6Q0D5</accession>
<feature type="transmembrane region" description="Helical" evidence="11">
    <location>
        <begin position="178"/>
        <end position="197"/>
    </location>
</feature>
<dbReference type="Gene3D" id="3.40.50.300">
    <property type="entry name" value="P-loop containing nucleotide triphosphate hydrolases"/>
    <property type="match status" value="1"/>
</dbReference>
<dbReference type="Proteomes" id="UP000292235">
    <property type="component" value="Chromosome"/>
</dbReference>
<dbReference type="Pfam" id="PF00664">
    <property type="entry name" value="ABC_membrane"/>
    <property type="match status" value="1"/>
</dbReference>
<organism evidence="14 15">
    <name type="scientific">Streptomonospora litoralis</name>
    <dbReference type="NCBI Taxonomy" id="2498135"/>
    <lineage>
        <taxon>Bacteria</taxon>
        <taxon>Bacillati</taxon>
        <taxon>Actinomycetota</taxon>
        <taxon>Actinomycetes</taxon>
        <taxon>Streptosporangiales</taxon>
        <taxon>Nocardiopsidaceae</taxon>
        <taxon>Streptomonospora</taxon>
    </lineage>
</organism>
<dbReference type="InterPro" id="IPR003439">
    <property type="entry name" value="ABC_transporter-like_ATP-bd"/>
</dbReference>
<feature type="domain" description="ABC transmembrane type-1" evidence="13">
    <location>
        <begin position="35"/>
        <end position="322"/>
    </location>
</feature>
<dbReference type="InterPro" id="IPR027417">
    <property type="entry name" value="P-loop_NTPase"/>
</dbReference>
<keyword evidence="7 11" id="KW-1133">Transmembrane helix</keyword>
<dbReference type="GO" id="GO:0005524">
    <property type="term" value="F:ATP binding"/>
    <property type="evidence" value="ECO:0007669"/>
    <property type="project" value="UniProtKB-KW"/>
</dbReference>
<protein>
    <submittedName>
        <fullName evidence="14">Lipid A export ATP-binding/permease protein MsbA</fullName>
        <ecNumber evidence="14">3.6.3.-</ecNumber>
    </submittedName>
</protein>
<feature type="domain" description="ABC transporter" evidence="12">
    <location>
        <begin position="373"/>
        <end position="606"/>
    </location>
</feature>
<dbReference type="Pfam" id="PF00005">
    <property type="entry name" value="ABC_tran"/>
    <property type="match status" value="1"/>
</dbReference>
<dbReference type="GO" id="GO:0140359">
    <property type="term" value="F:ABC-type transporter activity"/>
    <property type="evidence" value="ECO:0007669"/>
    <property type="project" value="InterPro"/>
</dbReference>
<dbReference type="RefSeq" id="WP_131098211.1">
    <property type="nucleotide sequence ID" value="NZ_CP036455.1"/>
</dbReference>
<dbReference type="GO" id="GO:0034040">
    <property type="term" value="F:ATPase-coupled lipid transmembrane transporter activity"/>
    <property type="evidence" value="ECO:0007669"/>
    <property type="project" value="TreeGrafter"/>
</dbReference>
<feature type="region of interest" description="Disordered" evidence="10">
    <location>
        <begin position="611"/>
        <end position="659"/>
    </location>
</feature>
<dbReference type="SMART" id="SM00382">
    <property type="entry name" value="AAA"/>
    <property type="match status" value="1"/>
</dbReference>
<keyword evidence="8 11" id="KW-0472">Membrane</keyword>
<dbReference type="InterPro" id="IPR003593">
    <property type="entry name" value="AAA+_ATPase"/>
</dbReference>
<evidence type="ECO:0000313" key="15">
    <source>
        <dbReference type="Proteomes" id="UP000292235"/>
    </source>
</evidence>
<dbReference type="SUPFAM" id="SSF52540">
    <property type="entry name" value="P-loop containing nucleoside triphosphate hydrolases"/>
    <property type="match status" value="1"/>
</dbReference>
<feature type="compositionally biased region" description="Acidic residues" evidence="10">
    <location>
        <begin position="648"/>
        <end position="659"/>
    </location>
</feature>
<dbReference type="EMBL" id="CP036455">
    <property type="protein sequence ID" value="QBI53935.1"/>
    <property type="molecule type" value="Genomic_DNA"/>
</dbReference>
<evidence type="ECO:0000259" key="13">
    <source>
        <dbReference type="PROSITE" id="PS50929"/>
    </source>
</evidence>
<keyword evidence="6 14" id="KW-0067">ATP-binding</keyword>
<dbReference type="PROSITE" id="PS50893">
    <property type="entry name" value="ABC_TRANSPORTER_2"/>
    <property type="match status" value="1"/>
</dbReference>
<dbReference type="EC" id="3.6.3.-" evidence="14"/>
<feature type="transmembrane region" description="Helical" evidence="11">
    <location>
        <begin position="152"/>
        <end position="172"/>
    </location>
</feature>
<evidence type="ECO:0000313" key="14">
    <source>
        <dbReference type="EMBL" id="QBI53935.1"/>
    </source>
</evidence>
<dbReference type="InterPro" id="IPR011527">
    <property type="entry name" value="ABC1_TM_dom"/>
</dbReference>
<feature type="transmembrane region" description="Helical" evidence="11">
    <location>
        <begin position="269"/>
        <end position="287"/>
    </location>
</feature>
<keyword evidence="3" id="KW-1003">Cell membrane</keyword>
<evidence type="ECO:0000256" key="6">
    <source>
        <dbReference type="ARBA" id="ARBA00022840"/>
    </source>
</evidence>
<evidence type="ECO:0000256" key="4">
    <source>
        <dbReference type="ARBA" id="ARBA00022692"/>
    </source>
</evidence>
<dbReference type="FunFam" id="3.40.50.300:FF:000299">
    <property type="entry name" value="ABC transporter ATP-binding protein/permease"/>
    <property type="match status" value="1"/>
</dbReference>
<evidence type="ECO:0000259" key="12">
    <source>
        <dbReference type="PROSITE" id="PS50893"/>
    </source>
</evidence>
<evidence type="ECO:0000256" key="8">
    <source>
        <dbReference type="ARBA" id="ARBA00023136"/>
    </source>
</evidence>
<evidence type="ECO:0000256" key="3">
    <source>
        <dbReference type="ARBA" id="ARBA00022475"/>
    </source>
</evidence>
<gene>
    <name evidence="14" type="primary">msbA1</name>
    <name evidence="14" type="ORF">EKD16_10745</name>
</gene>
<dbReference type="PANTHER" id="PTHR24221:SF654">
    <property type="entry name" value="ATP-BINDING CASSETTE SUB-FAMILY B MEMBER 6"/>
    <property type="match status" value="1"/>
</dbReference>
<evidence type="ECO:0000256" key="1">
    <source>
        <dbReference type="ARBA" id="ARBA00004651"/>
    </source>
</evidence>
<dbReference type="PROSITE" id="PS00211">
    <property type="entry name" value="ABC_TRANSPORTER_1"/>
    <property type="match status" value="1"/>
</dbReference>
<keyword evidence="5" id="KW-0547">Nucleotide-binding</keyword>
<name>A0A4P6Q0D5_9ACTN</name>
<dbReference type="Gene3D" id="1.20.1560.10">
    <property type="entry name" value="ABC transporter type 1, transmembrane domain"/>
    <property type="match status" value="1"/>
</dbReference>
<evidence type="ECO:0000256" key="7">
    <source>
        <dbReference type="ARBA" id="ARBA00022989"/>
    </source>
</evidence>
<sequence>MPHDSTTGPRPGRAVFRRGMRVLWVAIRTEPLVFLVAVAGAALHAAVSVASASVMGGITDRVVMPALDSGSTTAAALSAAAGLLLGVGVAKALGLAARRLFAGLMQFRMQARYRRSVSRTYLRLPLSWHHRHATGQLLSNANADVEESWRPLAPLPMVIGSIIMLVIAAVAMVVTDPMLALIAFVIFPVLALANVVFQRRVSPAATRAQALRAEVSEVAHESFDGALVVKSLGREDTETERFTEAAHRLRDAQIQVGRMRAAFDPVMEHLPNFGILAVLVVGVWRLSTGAITAGDLVQVAYLFTLLTLPIRSFGWILGDLPRTVVGWNRVQAVLTAQGAMPYGDRRVADGEGGIRLAAEGVSFSYEDGYGGGRDLGDTPRAAASRSTVLSGVDLDIAPGRTVALVGPTGAGKSTLTTVLMRLVDPDTGTVRLDGTDVRDLDKGEIARAAALVPQSTFIFEDTVRGNVTLGADIDDTRVWDALRLARADSFIAALPEGLDTSLGERGTSLSGGQRQRLALARALVRRPRLLILDDSTSAVDPQVEAQILAGLRERDLAATVIVVAYRRATIELADEVVYLERGTVDDRGTHAELLERSAGYHRLVTAYERAAAERAGEGEPGEGEPEPRGLRPARVSGSGHRGAADGAAEPETETQEAAR</sequence>
<reference evidence="14 15" key="1">
    <citation type="submission" date="2019-02" db="EMBL/GenBank/DDBJ databases">
        <authorList>
            <person name="Khodamoradi S."/>
            <person name="Hahnke R.L."/>
            <person name="Kaempfer P."/>
            <person name="Schumann P."/>
            <person name="Rohde M."/>
            <person name="Steinert M."/>
            <person name="Luzhetskyy A."/>
            <person name="Wink J."/>
            <person name="Ruckert C."/>
        </authorList>
    </citation>
    <scope>NUCLEOTIDE SEQUENCE [LARGE SCALE GENOMIC DNA]</scope>
    <source>
        <strain evidence="14 15">M2</strain>
    </source>
</reference>
<dbReference type="GO" id="GO:0005886">
    <property type="term" value="C:plasma membrane"/>
    <property type="evidence" value="ECO:0007669"/>
    <property type="project" value="UniProtKB-SubCell"/>
</dbReference>
<dbReference type="InterPro" id="IPR039421">
    <property type="entry name" value="Type_1_exporter"/>
</dbReference>
<dbReference type="GO" id="GO:0016887">
    <property type="term" value="F:ATP hydrolysis activity"/>
    <property type="evidence" value="ECO:0007669"/>
    <property type="project" value="InterPro"/>
</dbReference>
<evidence type="ECO:0000256" key="10">
    <source>
        <dbReference type="SAM" id="MobiDB-lite"/>
    </source>
</evidence>
<keyword evidence="2" id="KW-0813">Transport</keyword>
<evidence type="ECO:0000256" key="2">
    <source>
        <dbReference type="ARBA" id="ARBA00022448"/>
    </source>
</evidence>
<dbReference type="InterPro" id="IPR017871">
    <property type="entry name" value="ABC_transporter-like_CS"/>
</dbReference>
<dbReference type="PROSITE" id="PS50929">
    <property type="entry name" value="ABC_TM1F"/>
    <property type="match status" value="1"/>
</dbReference>
<evidence type="ECO:0000256" key="9">
    <source>
        <dbReference type="ARBA" id="ARBA00061644"/>
    </source>
</evidence>
<evidence type="ECO:0000256" key="5">
    <source>
        <dbReference type="ARBA" id="ARBA00022741"/>
    </source>
</evidence>
<keyword evidence="15" id="KW-1185">Reference proteome</keyword>
<dbReference type="SUPFAM" id="SSF90123">
    <property type="entry name" value="ABC transporter transmembrane region"/>
    <property type="match status" value="1"/>
</dbReference>
<keyword evidence="4 11" id="KW-0812">Transmembrane</keyword>
<dbReference type="AlphaFoldDB" id="A0A4P6Q0D5"/>